<keyword evidence="1" id="KW-0677">Repeat</keyword>
<dbReference type="SUPFAM" id="SSF48403">
    <property type="entry name" value="Ankyrin repeat"/>
    <property type="match status" value="1"/>
</dbReference>
<accession>A0A817XUU8</accession>
<dbReference type="EMBL" id="CAJNYD010001863">
    <property type="protein sequence ID" value="CAF3371437.1"/>
    <property type="molecule type" value="Genomic_DNA"/>
</dbReference>
<gene>
    <name evidence="4" type="ORF">LUA448_LOCUS14884</name>
</gene>
<dbReference type="Proteomes" id="UP000663833">
    <property type="component" value="Unassembled WGS sequence"/>
</dbReference>
<dbReference type="InterPro" id="IPR002110">
    <property type="entry name" value="Ankyrin_rpt"/>
</dbReference>
<dbReference type="PANTHER" id="PTHR24198:SF165">
    <property type="entry name" value="ANKYRIN REPEAT-CONTAINING PROTEIN-RELATED"/>
    <property type="match status" value="1"/>
</dbReference>
<dbReference type="Gene3D" id="1.25.40.20">
    <property type="entry name" value="Ankyrin repeat-containing domain"/>
    <property type="match status" value="1"/>
</dbReference>
<feature type="repeat" description="ANK" evidence="3">
    <location>
        <begin position="670"/>
        <end position="702"/>
    </location>
</feature>
<comment type="caution">
    <text evidence="4">The sequence shown here is derived from an EMBL/GenBank/DDBJ whole genome shotgun (WGS) entry which is preliminary data.</text>
</comment>
<evidence type="ECO:0000256" key="1">
    <source>
        <dbReference type="ARBA" id="ARBA00022737"/>
    </source>
</evidence>
<dbReference type="InterPro" id="IPR036770">
    <property type="entry name" value="Ankyrin_rpt-contain_sf"/>
</dbReference>
<evidence type="ECO:0000256" key="3">
    <source>
        <dbReference type="PROSITE-ProRule" id="PRU00023"/>
    </source>
</evidence>
<dbReference type="PANTHER" id="PTHR24198">
    <property type="entry name" value="ANKYRIN REPEAT AND PROTEIN KINASE DOMAIN-CONTAINING PROTEIN"/>
    <property type="match status" value="1"/>
</dbReference>
<name>A0A817XUU8_9BILA</name>
<dbReference type="AlphaFoldDB" id="A0A817XUU8"/>
<proteinExistence type="predicted"/>
<evidence type="ECO:0000313" key="5">
    <source>
        <dbReference type="Proteomes" id="UP000663833"/>
    </source>
</evidence>
<dbReference type="SMART" id="SM00248">
    <property type="entry name" value="ANK"/>
    <property type="match status" value="3"/>
</dbReference>
<protein>
    <recommendedName>
        <fullName evidence="6">Relish</fullName>
    </recommendedName>
</protein>
<evidence type="ECO:0000313" key="4">
    <source>
        <dbReference type="EMBL" id="CAF3371437.1"/>
    </source>
</evidence>
<dbReference type="PROSITE" id="PS50297">
    <property type="entry name" value="ANK_REP_REGION"/>
    <property type="match status" value="1"/>
</dbReference>
<sequence length="745" mass="84886">MDSIDQILSDLENTPEELLTSLLNAPFELDADFDMAISSVLTSDNIGTPSSLSSEINSDSNDKQSLGSLASPAIFHENETRLTIIAQPYYRGKLRYRSDYDKCRNRLGVLKNRNPQSSYHGPAICIPKCFLDSTVEHYIRVALVTIPYSKTNLRYFHPYDIENPREQQTKDTNNNSVWFSIQDEDRRSGVKSFPLLRIVKKIASDLKNITGLCVFDCQDHNLQNSSVPQCSPSKDLNKEYNLDRSQLAFTVGRKMADNGRDTIELFLESTVFSEEMVEGGDMESSIGSNIQLSTVELDPTVNKCQVYKYAPKHGFDVSNEDMVIFLTRKLEPKKFGELTITFECNWDDQRWSEPINNIDIKDRMISFKTPIFPYACDLPRPVDVILKQHNHVLATLKYYYFSTFNSCSKCQLLAMNNQNSEVPNISTKRPNFHIDHSLFENDAMVPTAINRDESSLCLSVPESSIPYAATSDDGYLPITRTDSTVEDVNDTLITALKKAFISFFSRNDNKLFLRLGRSFIEKQPEILHDALKNNQSSHLIEFIQVARIDILQQKNEHNETFVLHAVRLNRADVIQALLERKNSEKLIDDMDEKKNNIFHFVALYSKSSEIPDLLIQYLLDKSIPIQAKFDQCNQNHQTPLQLAICEKNLSVTKSIFKHFNTNVHQTKDLTGDNLVHLAVRKGDLTTVKYLIEEGKLLDQGNQSNLTMSPIELAKSLKHDDIVKYLNEKYEIDADDADDDDSSDSA</sequence>
<keyword evidence="2 3" id="KW-0040">ANK repeat</keyword>
<reference evidence="4" key="1">
    <citation type="submission" date="2021-02" db="EMBL/GenBank/DDBJ databases">
        <authorList>
            <person name="Nowell W R."/>
        </authorList>
    </citation>
    <scope>NUCLEOTIDE SEQUENCE</scope>
</reference>
<organism evidence="4 5">
    <name type="scientific">Rotaria socialis</name>
    <dbReference type="NCBI Taxonomy" id="392032"/>
    <lineage>
        <taxon>Eukaryota</taxon>
        <taxon>Metazoa</taxon>
        <taxon>Spiralia</taxon>
        <taxon>Gnathifera</taxon>
        <taxon>Rotifera</taxon>
        <taxon>Eurotatoria</taxon>
        <taxon>Bdelloidea</taxon>
        <taxon>Philodinida</taxon>
        <taxon>Philodinidae</taxon>
        <taxon>Rotaria</taxon>
    </lineage>
</organism>
<dbReference type="PROSITE" id="PS50088">
    <property type="entry name" value="ANK_REPEAT"/>
    <property type="match status" value="1"/>
</dbReference>
<dbReference type="Pfam" id="PF12796">
    <property type="entry name" value="Ank_2"/>
    <property type="match status" value="1"/>
</dbReference>
<evidence type="ECO:0000256" key="2">
    <source>
        <dbReference type="ARBA" id="ARBA00023043"/>
    </source>
</evidence>
<evidence type="ECO:0008006" key="6">
    <source>
        <dbReference type="Google" id="ProtNLM"/>
    </source>
</evidence>